<evidence type="ECO:0000313" key="3">
    <source>
        <dbReference type="Proteomes" id="UP000672027"/>
    </source>
</evidence>
<feature type="transmembrane region" description="Helical" evidence="1">
    <location>
        <begin position="91"/>
        <end position="114"/>
    </location>
</feature>
<keyword evidence="1" id="KW-0472">Membrane</keyword>
<keyword evidence="3" id="KW-1185">Reference proteome</keyword>
<feature type="transmembrane region" description="Helical" evidence="1">
    <location>
        <begin position="6"/>
        <end position="25"/>
    </location>
</feature>
<accession>A0ABX7X2F8</accession>
<dbReference type="EMBL" id="CP072800">
    <property type="protein sequence ID" value="QTR49457.1"/>
    <property type="molecule type" value="Genomic_DNA"/>
</dbReference>
<evidence type="ECO:0000256" key="1">
    <source>
        <dbReference type="SAM" id="Phobius"/>
    </source>
</evidence>
<dbReference type="RefSeq" id="WP_210226303.1">
    <property type="nucleotide sequence ID" value="NZ_CP072800.1"/>
</dbReference>
<proteinExistence type="predicted"/>
<evidence type="ECO:0000313" key="2">
    <source>
        <dbReference type="EMBL" id="QTR49457.1"/>
    </source>
</evidence>
<dbReference type="InterPro" id="IPR008620">
    <property type="entry name" value="FixH"/>
</dbReference>
<sequence>MEHQNIALTLAVGVLISASFFFLFYKGLKRPGKLSALLAILAVQGVYIPLAIMHWPGLDVFAIHFGFYTMTAVVLGIVITNRDERGGRFHWAVGVLLGFFLILAMVDATIITLATTGASADFVKRFLPEPRRESAQNVTSSFPGTVSNNFQKQYAEYNNYLSQLRIQSERGWRLSEGWLTKPYVNQPSVFRIRVEDKNAQPITGAAVQLSFLRPSKKELDQKFVLLESIPGTYELPVSLPAPGTWNMVLVVTRDDEFHEAKSDTWVEEVR</sequence>
<feature type="transmembrane region" description="Helical" evidence="1">
    <location>
        <begin position="61"/>
        <end position="79"/>
    </location>
</feature>
<protein>
    <submittedName>
        <fullName evidence="2">FixH family protein</fullName>
    </submittedName>
</protein>
<organism evidence="2 3">
    <name type="scientific">Candidatus Thiothrix anitrata</name>
    <dbReference type="NCBI Taxonomy" id="2823902"/>
    <lineage>
        <taxon>Bacteria</taxon>
        <taxon>Pseudomonadati</taxon>
        <taxon>Pseudomonadota</taxon>
        <taxon>Gammaproteobacteria</taxon>
        <taxon>Thiotrichales</taxon>
        <taxon>Thiotrichaceae</taxon>
        <taxon>Thiothrix</taxon>
    </lineage>
</organism>
<name>A0ABX7X2F8_9GAMM</name>
<dbReference type="Pfam" id="PF05751">
    <property type="entry name" value="FixH"/>
    <property type="match status" value="1"/>
</dbReference>
<gene>
    <name evidence="2" type="ORF">J8380_14600</name>
</gene>
<reference evidence="2 3" key="1">
    <citation type="submission" date="2021-04" db="EMBL/GenBank/DDBJ databases">
        <title>Genomics, taxonomy and metabolism of representatives of sulfur bacteria of the genus Thiothrix: Thiothrix fructosivorans QT, Thiothrix unzii A1T and three new species, Thiothrix subterranea sp. nov., Thiothrix litoralis sp. nov. and 'Candidatus Thiothrix anitrata' sp. nov.</title>
        <authorList>
            <person name="Ravin N.V."/>
            <person name="Smolyakov D."/>
            <person name="Rudenko T.S."/>
            <person name="Mardanov A.V."/>
            <person name="Beletsky A.V."/>
            <person name="Markov N.D."/>
            <person name="Fomenkov A.I."/>
            <person name="Roberts R.J."/>
            <person name="Karnachuk O.V."/>
            <person name="Novikov A."/>
            <person name="Grabovich M.Y."/>
        </authorList>
    </citation>
    <scope>NUCLEOTIDE SEQUENCE [LARGE SCALE GENOMIC DNA]</scope>
    <source>
        <strain evidence="2 3">A52</strain>
    </source>
</reference>
<keyword evidence="1" id="KW-0812">Transmembrane</keyword>
<feature type="transmembrane region" description="Helical" evidence="1">
    <location>
        <begin position="37"/>
        <end position="55"/>
    </location>
</feature>
<dbReference type="Proteomes" id="UP000672027">
    <property type="component" value="Chromosome"/>
</dbReference>
<keyword evidence="1" id="KW-1133">Transmembrane helix</keyword>